<evidence type="ECO:0000259" key="4">
    <source>
        <dbReference type="Pfam" id="PF12928"/>
    </source>
</evidence>
<evidence type="ECO:0000256" key="3">
    <source>
        <dbReference type="SAM" id="MobiDB-lite"/>
    </source>
</evidence>
<keyword evidence="5" id="KW-0255">Endonuclease</keyword>
<sequence length="476" mass="53848">MEEAVRREDSDGEEDMPDYRVLAALTQRHKPGAEAPVIPKRGEKDFEPTGFGGQTKALSLSRDALFSALRTDRAHSSKTLSTATWDPVLERAIVFVQRGQSCVHMGVTERRTTHDGLKSTHLELYPEETVFLLERGALDCRMNDSIGSIPTEAAHPHCIPISVAQAYAQILGKDGATLARYQIYAYLKRLGYIVQRSDLVDRLRAQANDAAQHDSKHWRWRLRNIYPLLVAILRRFTGLIGRIVRSIFYLSRLISKRLRPTRGLLQVSPNDSYDKIFQALQIVPTAVPSDRKATKHDSHLRPFYYAWRPATRFKRTQPPPPEFRICVLETNQYNMLHLEDFEELFAHIPLPQSGPGEDLGQGASAEEVQLQVIREQNRRAYGKQRKATRNATAQPAKVATALDRLNRLLQAIKRILLYIGMNCNLVRAPSKPTGNVFLPLKAGRRSVVVAIVDQGTMSLLRFGEAEFTRWKLAGRA</sequence>
<evidence type="ECO:0000313" key="5">
    <source>
        <dbReference type="EMBL" id="WFD42911.1"/>
    </source>
</evidence>
<feature type="domain" description="tRNA-splicing endonuclease subunit Sen54 N-terminal" evidence="4">
    <location>
        <begin position="66"/>
        <end position="141"/>
    </location>
</feature>
<feature type="region of interest" description="Disordered" evidence="3">
    <location>
        <begin position="26"/>
        <end position="55"/>
    </location>
</feature>
<keyword evidence="2" id="KW-0819">tRNA processing</keyword>
<organism evidence="5 6">
    <name type="scientific">Malassezia psittaci</name>
    <dbReference type="NCBI Taxonomy" id="1821823"/>
    <lineage>
        <taxon>Eukaryota</taxon>
        <taxon>Fungi</taxon>
        <taxon>Dikarya</taxon>
        <taxon>Basidiomycota</taxon>
        <taxon>Ustilaginomycotina</taxon>
        <taxon>Malasseziomycetes</taxon>
        <taxon>Malasseziales</taxon>
        <taxon>Malasseziaceae</taxon>
        <taxon>Malassezia</taxon>
    </lineage>
</organism>
<gene>
    <name evidence="5" type="primary">SEN54</name>
    <name evidence="5" type="ORF">MPSI1_001562</name>
</gene>
<keyword evidence="5" id="KW-0378">Hydrolase</keyword>
<evidence type="ECO:0000313" key="6">
    <source>
        <dbReference type="Proteomes" id="UP001214628"/>
    </source>
</evidence>
<dbReference type="PANTHER" id="PTHR21027">
    <property type="entry name" value="TRNA-SPLICING ENDONUCLEASE SUBUNIT SEN54"/>
    <property type="match status" value="1"/>
</dbReference>
<dbReference type="Pfam" id="PF12928">
    <property type="entry name" value="tRNA_int_end_N2"/>
    <property type="match status" value="1"/>
</dbReference>
<dbReference type="PANTHER" id="PTHR21027:SF1">
    <property type="entry name" value="TRNA-SPLICING ENDONUCLEASE SUBUNIT SEN54"/>
    <property type="match status" value="1"/>
</dbReference>
<dbReference type="AlphaFoldDB" id="A0AAF0FAV7"/>
<dbReference type="InterPro" id="IPR024336">
    <property type="entry name" value="tRNA_splic_suSen54_N"/>
</dbReference>
<accession>A0AAF0FAV7</accession>
<dbReference type="GO" id="GO:0000379">
    <property type="term" value="P:tRNA-type intron splice site recognition and cleavage"/>
    <property type="evidence" value="ECO:0007669"/>
    <property type="project" value="TreeGrafter"/>
</dbReference>
<proteinExistence type="inferred from homology"/>
<dbReference type="GO" id="GO:0004519">
    <property type="term" value="F:endonuclease activity"/>
    <property type="evidence" value="ECO:0007669"/>
    <property type="project" value="UniProtKB-KW"/>
</dbReference>
<comment type="similarity">
    <text evidence="1">Belongs to the SEN54 family.</text>
</comment>
<protein>
    <submittedName>
        <fullName evidence="5">tRNA-splicing endonuclease subunit sen54</fullName>
    </submittedName>
</protein>
<keyword evidence="5" id="KW-0540">Nuclease</keyword>
<dbReference type="Proteomes" id="UP001214628">
    <property type="component" value="Chromosome 2"/>
</dbReference>
<reference evidence="5" key="1">
    <citation type="submission" date="2023-02" db="EMBL/GenBank/DDBJ databases">
        <title>Mating type loci evolution in Malassezia.</title>
        <authorList>
            <person name="Coelho M.A."/>
        </authorList>
    </citation>
    <scope>NUCLEOTIDE SEQUENCE</scope>
    <source>
        <strain evidence="5">CBS 14136</strain>
    </source>
</reference>
<dbReference type="GO" id="GO:0000214">
    <property type="term" value="C:tRNA-intron endonuclease complex"/>
    <property type="evidence" value="ECO:0007669"/>
    <property type="project" value="TreeGrafter"/>
</dbReference>
<evidence type="ECO:0000256" key="2">
    <source>
        <dbReference type="ARBA" id="ARBA00022694"/>
    </source>
</evidence>
<evidence type="ECO:0000256" key="1">
    <source>
        <dbReference type="ARBA" id="ARBA00005736"/>
    </source>
</evidence>
<keyword evidence="6" id="KW-1185">Reference proteome</keyword>
<dbReference type="EMBL" id="CP118376">
    <property type="protein sequence ID" value="WFD42911.1"/>
    <property type="molecule type" value="Genomic_DNA"/>
</dbReference>
<name>A0AAF0FAV7_9BASI</name>
<dbReference type="InterPro" id="IPR024337">
    <property type="entry name" value="tRNA_splic_suSen54"/>
</dbReference>